<evidence type="ECO:0000256" key="7">
    <source>
        <dbReference type="ARBA" id="ARBA00023004"/>
    </source>
</evidence>
<dbReference type="InterPro" id="IPR005123">
    <property type="entry name" value="Oxoglu/Fe-dep_dioxygenase_dom"/>
</dbReference>
<sequence>MPLFNTKIKSLPNEFIYHQNTLSSQKSLALYQHLIDHCRWQQPQIQMFGKQISIPRLQCYFGDPQASYQYSGLLMQPNPWPQALLGIKARLSLICDTPFNALLVNWYRTGQDSMGWHSDDEVELGINPTIASLSLGETRLFKIRNKKTKQVIDLPLSDGDCLIMQGSAQRDYQHSLPKQNKVLSGRLNLTFRYVMP</sequence>
<feature type="domain" description="Fe2OG dioxygenase" evidence="10">
    <location>
        <begin position="98"/>
        <end position="195"/>
    </location>
</feature>
<dbReference type="FunFam" id="2.60.120.590:FF:000004">
    <property type="entry name" value="DNA oxidative demethylase ALKBH2"/>
    <property type="match status" value="1"/>
</dbReference>
<feature type="binding site" evidence="9">
    <location>
        <position position="186"/>
    </location>
    <ligand>
        <name>2-oxoglutarate</name>
        <dbReference type="ChEBI" id="CHEBI:16810"/>
    </ligand>
</feature>
<comment type="cofactor">
    <cofactor evidence="1">
        <name>Fe(2+)</name>
        <dbReference type="ChEBI" id="CHEBI:29033"/>
    </cofactor>
</comment>
<proteinExistence type="predicted"/>
<evidence type="ECO:0000256" key="3">
    <source>
        <dbReference type="ARBA" id="ARBA00022763"/>
    </source>
</evidence>
<dbReference type="SUPFAM" id="SSF51197">
    <property type="entry name" value="Clavaminate synthase-like"/>
    <property type="match status" value="1"/>
</dbReference>
<feature type="binding site" evidence="9">
    <location>
        <position position="105"/>
    </location>
    <ligand>
        <name>2-oxoglutarate</name>
        <dbReference type="ChEBI" id="CHEBI:16810"/>
    </ligand>
</feature>
<dbReference type="OrthoDB" id="190276at2"/>
<feature type="binding site" evidence="9">
    <location>
        <position position="107"/>
    </location>
    <ligand>
        <name>2-oxoglutarate</name>
        <dbReference type="ChEBI" id="CHEBI:16810"/>
    </ligand>
</feature>
<keyword evidence="8" id="KW-0234">DNA repair</keyword>
<feature type="binding site" evidence="9">
    <location>
        <position position="190"/>
    </location>
    <ligand>
        <name>2-oxoglutarate</name>
        <dbReference type="ChEBI" id="CHEBI:16810"/>
    </ligand>
</feature>
<dbReference type="GO" id="GO:0051747">
    <property type="term" value="F:cytosine C-5 DNA demethylase activity"/>
    <property type="evidence" value="ECO:0007669"/>
    <property type="project" value="TreeGrafter"/>
</dbReference>
<evidence type="ECO:0000256" key="9">
    <source>
        <dbReference type="PIRSR" id="PIRSR632852-1"/>
    </source>
</evidence>
<keyword evidence="5" id="KW-0223">Dioxygenase</keyword>
<name>A0A244CU77_PSEDV</name>
<evidence type="ECO:0000313" key="12">
    <source>
        <dbReference type="Proteomes" id="UP000194841"/>
    </source>
</evidence>
<keyword evidence="6" id="KW-0560">Oxidoreductase</keyword>
<keyword evidence="3" id="KW-0227">DNA damage</keyword>
<dbReference type="Proteomes" id="UP000194841">
    <property type="component" value="Unassembled WGS sequence"/>
</dbReference>
<feature type="binding site" evidence="9">
    <location>
        <position position="192"/>
    </location>
    <ligand>
        <name>2-oxoglutarate</name>
        <dbReference type="ChEBI" id="CHEBI:16810"/>
    </ligand>
</feature>
<gene>
    <name evidence="11" type="ORF">B1199_02430</name>
</gene>
<feature type="binding site" evidence="9">
    <location>
        <begin position="68"/>
        <end position="70"/>
    </location>
    <ligand>
        <name>substrate</name>
    </ligand>
</feature>
<evidence type="ECO:0000256" key="6">
    <source>
        <dbReference type="ARBA" id="ARBA00023002"/>
    </source>
</evidence>
<dbReference type="GO" id="GO:0008198">
    <property type="term" value="F:ferrous iron binding"/>
    <property type="evidence" value="ECO:0007669"/>
    <property type="project" value="TreeGrafter"/>
</dbReference>
<keyword evidence="7" id="KW-0408">Iron</keyword>
<feature type="binding site" evidence="9">
    <location>
        <position position="120"/>
    </location>
    <ligand>
        <name>substrate</name>
    </ligand>
</feature>
<evidence type="ECO:0000259" key="10">
    <source>
        <dbReference type="PROSITE" id="PS51471"/>
    </source>
</evidence>
<feature type="binding site" evidence="9">
    <location>
        <position position="117"/>
    </location>
    <ligand>
        <name>2-oxoglutarate</name>
        <dbReference type="ChEBI" id="CHEBI:16810"/>
    </ligand>
</feature>
<dbReference type="GO" id="GO:0035516">
    <property type="term" value="F:broad specificity oxidative DNA demethylase activity"/>
    <property type="evidence" value="ECO:0007669"/>
    <property type="project" value="TreeGrafter"/>
</dbReference>
<protein>
    <submittedName>
        <fullName evidence="11">2OG-Fe(II) oxygenase</fullName>
    </submittedName>
</protein>
<dbReference type="Pfam" id="PF13532">
    <property type="entry name" value="2OG-FeII_Oxy_2"/>
    <property type="match status" value="1"/>
</dbReference>
<evidence type="ECO:0000256" key="4">
    <source>
        <dbReference type="ARBA" id="ARBA00022842"/>
    </source>
</evidence>
<feature type="binding site" evidence="9">
    <location>
        <begin position="48"/>
        <end position="50"/>
    </location>
    <ligand>
        <name>substrate</name>
    </ligand>
</feature>
<keyword evidence="4" id="KW-0460">Magnesium</keyword>
<dbReference type="PANTHER" id="PTHR31573:SF1">
    <property type="entry name" value="DNA OXIDATIVE DEMETHYLASE ALKBH2"/>
    <property type="match status" value="1"/>
</dbReference>
<comment type="caution">
    <text evidence="11">The sequence shown here is derived from an EMBL/GenBank/DDBJ whole genome shotgun (WGS) entry which is preliminary data.</text>
</comment>
<evidence type="ECO:0000256" key="2">
    <source>
        <dbReference type="ARBA" id="ARBA00022723"/>
    </source>
</evidence>
<evidence type="ECO:0000313" key="11">
    <source>
        <dbReference type="EMBL" id="OUL59155.1"/>
    </source>
</evidence>
<dbReference type="Gene3D" id="2.60.120.590">
    <property type="entry name" value="Alpha-ketoglutarate-dependent dioxygenase AlkB-like"/>
    <property type="match status" value="1"/>
</dbReference>
<accession>A0A244CU77</accession>
<dbReference type="PANTHER" id="PTHR31573">
    <property type="entry name" value="ALPHA-KETOGLUTARATE-DEPENDENT DIOXYGENASE ALKB HOMOLOG 2"/>
    <property type="match status" value="1"/>
</dbReference>
<reference evidence="11 12" key="1">
    <citation type="submission" date="2017-02" db="EMBL/GenBank/DDBJ databases">
        <title>Pseudoalteromonas ulvae TC14 Genome.</title>
        <authorList>
            <person name="Molmeret M."/>
        </authorList>
    </citation>
    <scope>NUCLEOTIDE SEQUENCE [LARGE SCALE GENOMIC DNA]</scope>
    <source>
        <strain evidence="11">TC14</strain>
    </source>
</reference>
<dbReference type="EMBL" id="MWPV01000001">
    <property type="protein sequence ID" value="OUL59155.1"/>
    <property type="molecule type" value="Genomic_DNA"/>
</dbReference>
<feature type="binding site" evidence="9">
    <location>
        <position position="174"/>
    </location>
    <ligand>
        <name>substrate</name>
    </ligand>
</feature>
<evidence type="ECO:0000256" key="5">
    <source>
        <dbReference type="ARBA" id="ARBA00022964"/>
    </source>
</evidence>
<dbReference type="InterPro" id="IPR032852">
    <property type="entry name" value="ALKBH2"/>
</dbReference>
<keyword evidence="2" id="KW-0479">Metal-binding</keyword>
<dbReference type="AlphaFoldDB" id="A0A244CU77"/>
<organism evidence="11 12">
    <name type="scientific">Pseudoalteromonas ulvae</name>
    <dbReference type="NCBI Taxonomy" id="107327"/>
    <lineage>
        <taxon>Bacteria</taxon>
        <taxon>Pseudomonadati</taxon>
        <taxon>Pseudomonadota</taxon>
        <taxon>Gammaproteobacteria</taxon>
        <taxon>Alteromonadales</taxon>
        <taxon>Pseudoalteromonadaceae</taxon>
        <taxon>Pseudoalteromonas</taxon>
    </lineage>
</organism>
<dbReference type="PROSITE" id="PS51471">
    <property type="entry name" value="FE2OG_OXY"/>
    <property type="match status" value="1"/>
</dbReference>
<evidence type="ECO:0000256" key="8">
    <source>
        <dbReference type="ARBA" id="ARBA00023204"/>
    </source>
</evidence>
<dbReference type="InterPro" id="IPR037151">
    <property type="entry name" value="AlkB-like_sf"/>
</dbReference>
<dbReference type="GO" id="GO:0006307">
    <property type="term" value="P:DNA alkylation repair"/>
    <property type="evidence" value="ECO:0007669"/>
    <property type="project" value="TreeGrafter"/>
</dbReference>
<dbReference type="RefSeq" id="WP_086742549.1">
    <property type="nucleotide sequence ID" value="NZ_MWPV01000001.1"/>
</dbReference>
<keyword evidence="12" id="KW-1185">Reference proteome</keyword>
<dbReference type="InterPro" id="IPR027450">
    <property type="entry name" value="AlkB-like"/>
</dbReference>
<evidence type="ECO:0000256" key="1">
    <source>
        <dbReference type="ARBA" id="ARBA00001954"/>
    </source>
</evidence>